<gene>
    <name evidence="1" type="ORF">ANCCAN_08340</name>
</gene>
<protein>
    <submittedName>
        <fullName evidence="1">Uncharacterized protein</fullName>
    </submittedName>
</protein>
<evidence type="ECO:0000313" key="1">
    <source>
        <dbReference type="EMBL" id="RCN45683.1"/>
    </source>
</evidence>
<comment type="caution">
    <text evidence="1">The sequence shown here is derived from an EMBL/GenBank/DDBJ whole genome shotgun (WGS) entry which is preliminary data.</text>
</comment>
<name>A0A368GMS8_ANCCA</name>
<sequence>MGRPLLRKVGMLAKDEIRTRQAIPQSSGPLRLHELLRRRQLRQDHRLHEWGRTARSQVHMYYFFRIVLV</sequence>
<dbReference type="EMBL" id="JOJR01000096">
    <property type="protein sequence ID" value="RCN45683.1"/>
    <property type="molecule type" value="Genomic_DNA"/>
</dbReference>
<dbReference type="Proteomes" id="UP000252519">
    <property type="component" value="Unassembled WGS sequence"/>
</dbReference>
<proteinExistence type="predicted"/>
<keyword evidence="2" id="KW-1185">Reference proteome</keyword>
<accession>A0A368GMS8</accession>
<evidence type="ECO:0000313" key="2">
    <source>
        <dbReference type="Proteomes" id="UP000252519"/>
    </source>
</evidence>
<reference evidence="1 2" key="1">
    <citation type="submission" date="2014-10" db="EMBL/GenBank/DDBJ databases">
        <title>Draft genome of the hookworm Ancylostoma caninum.</title>
        <authorList>
            <person name="Mitreva M."/>
        </authorList>
    </citation>
    <scope>NUCLEOTIDE SEQUENCE [LARGE SCALE GENOMIC DNA]</scope>
    <source>
        <strain evidence="1 2">Baltimore</strain>
    </source>
</reference>
<feature type="non-terminal residue" evidence="1">
    <location>
        <position position="69"/>
    </location>
</feature>
<dbReference type="AlphaFoldDB" id="A0A368GMS8"/>
<organism evidence="1 2">
    <name type="scientific">Ancylostoma caninum</name>
    <name type="common">Dog hookworm</name>
    <dbReference type="NCBI Taxonomy" id="29170"/>
    <lineage>
        <taxon>Eukaryota</taxon>
        <taxon>Metazoa</taxon>
        <taxon>Ecdysozoa</taxon>
        <taxon>Nematoda</taxon>
        <taxon>Chromadorea</taxon>
        <taxon>Rhabditida</taxon>
        <taxon>Rhabditina</taxon>
        <taxon>Rhabditomorpha</taxon>
        <taxon>Strongyloidea</taxon>
        <taxon>Ancylostomatidae</taxon>
        <taxon>Ancylostomatinae</taxon>
        <taxon>Ancylostoma</taxon>
    </lineage>
</organism>